<dbReference type="Gramene" id="TVU28361">
    <property type="protein sequence ID" value="TVU28361"/>
    <property type="gene ID" value="EJB05_19877"/>
</dbReference>
<feature type="region of interest" description="Disordered" evidence="3">
    <location>
        <begin position="62"/>
        <end position="84"/>
    </location>
</feature>
<protein>
    <recommendedName>
        <fullName evidence="4">Fcf2 pre-rRNA processing C-terminal domain-containing protein</fullName>
    </recommendedName>
</protein>
<evidence type="ECO:0000256" key="2">
    <source>
        <dbReference type="ARBA" id="ARBA00023242"/>
    </source>
</evidence>
<dbReference type="GO" id="GO:0003723">
    <property type="term" value="F:RNA binding"/>
    <property type="evidence" value="ECO:0007669"/>
    <property type="project" value="TreeGrafter"/>
</dbReference>
<dbReference type="InterPro" id="IPR014810">
    <property type="entry name" value="Fcf2_C"/>
</dbReference>
<accession>A0A5J9UYJ0</accession>
<dbReference type="InterPro" id="IPR039883">
    <property type="entry name" value="Fcf2/DNTTIP2"/>
</dbReference>
<dbReference type="GO" id="GO:0006396">
    <property type="term" value="P:RNA processing"/>
    <property type="evidence" value="ECO:0007669"/>
    <property type="project" value="TreeGrafter"/>
</dbReference>
<name>A0A5J9UYJ0_9POAL</name>
<keyword evidence="2" id="KW-0539">Nucleus</keyword>
<feature type="region of interest" description="Disordered" evidence="3">
    <location>
        <begin position="14"/>
        <end position="41"/>
    </location>
</feature>
<evidence type="ECO:0000256" key="1">
    <source>
        <dbReference type="ARBA" id="ARBA00004604"/>
    </source>
</evidence>
<organism evidence="5 6">
    <name type="scientific">Eragrostis curvula</name>
    <name type="common">weeping love grass</name>
    <dbReference type="NCBI Taxonomy" id="38414"/>
    <lineage>
        <taxon>Eukaryota</taxon>
        <taxon>Viridiplantae</taxon>
        <taxon>Streptophyta</taxon>
        <taxon>Embryophyta</taxon>
        <taxon>Tracheophyta</taxon>
        <taxon>Spermatophyta</taxon>
        <taxon>Magnoliopsida</taxon>
        <taxon>Liliopsida</taxon>
        <taxon>Poales</taxon>
        <taxon>Poaceae</taxon>
        <taxon>PACMAD clade</taxon>
        <taxon>Chloridoideae</taxon>
        <taxon>Eragrostideae</taxon>
        <taxon>Eragrostidinae</taxon>
        <taxon>Eragrostis</taxon>
    </lineage>
</organism>
<dbReference type="AlphaFoldDB" id="A0A5J9UYJ0"/>
<dbReference type="OrthoDB" id="427886at2759"/>
<evidence type="ECO:0000313" key="6">
    <source>
        <dbReference type="Proteomes" id="UP000324897"/>
    </source>
</evidence>
<evidence type="ECO:0000256" key="3">
    <source>
        <dbReference type="SAM" id="MobiDB-lite"/>
    </source>
</evidence>
<dbReference type="EMBL" id="RWGY01000011">
    <property type="protein sequence ID" value="TVU28361.1"/>
    <property type="molecule type" value="Genomic_DNA"/>
</dbReference>
<proteinExistence type="predicted"/>
<feature type="compositionally biased region" description="Basic residues" evidence="3">
    <location>
        <begin position="183"/>
        <end position="199"/>
    </location>
</feature>
<evidence type="ECO:0000259" key="4">
    <source>
        <dbReference type="Pfam" id="PF08698"/>
    </source>
</evidence>
<dbReference type="Pfam" id="PF08698">
    <property type="entry name" value="Fcf2"/>
    <property type="match status" value="1"/>
</dbReference>
<reference evidence="5 6" key="1">
    <citation type="journal article" date="2019" name="Sci. Rep.">
        <title>A high-quality genome of Eragrostis curvula grass provides insights into Poaceae evolution and supports new strategies to enhance forage quality.</title>
        <authorList>
            <person name="Carballo J."/>
            <person name="Santos B.A.C.M."/>
            <person name="Zappacosta D."/>
            <person name="Garbus I."/>
            <person name="Selva J.P."/>
            <person name="Gallo C.A."/>
            <person name="Diaz A."/>
            <person name="Albertini E."/>
            <person name="Caccamo M."/>
            <person name="Echenique V."/>
        </authorList>
    </citation>
    <scope>NUCLEOTIDE SEQUENCE [LARGE SCALE GENOMIC DNA]</scope>
    <source>
        <strain evidence="6">cv. Victoria</strain>
        <tissue evidence="5">Leaf</tissue>
    </source>
</reference>
<dbReference type="GO" id="GO:0005730">
    <property type="term" value="C:nucleolus"/>
    <property type="evidence" value="ECO:0007669"/>
    <property type="project" value="UniProtKB-SubCell"/>
</dbReference>
<dbReference type="PANTHER" id="PTHR21686">
    <property type="entry name" value="DEOXYNUCLEOTIDYLTRANSFERASE TERMINAL-INTERACTING PROTEIN 2"/>
    <property type="match status" value="1"/>
</dbReference>
<feature type="domain" description="Fcf2 pre-rRNA processing C-terminal" evidence="4">
    <location>
        <begin position="73"/>
        <end position="167"/>
    </location>
</feature>
<keyword evidence="6" id="KW-1185">Reference proteome</keyword>
<sequence>MSEAMAQIGLSWAPKLPSLPSTSCGGSSKKDPAPSPSTVRASLWKPASELVDGLFVPPRDPKKVNKLAKKSVKDTSGKGWFDMPAPTITPELKKDLEILQLRHVIDPKRHFKRSGKSKALPKYFQVGTIVEPASEFYSSRLTKKERKTTLVDEILSDPSLKSYRARKVREIQESRTPGGNQKWKNRGKQTLKRAKDRRK</sequence>
<comment type="subcellular location">
    <subcellularLocation>
        <location evidence="1">Nucleus</location>
        <location evidence="1">Nucleolus</location>
    </subcellularLocation>
</comment>
<dbReference type="Proteomes" id="UP000324897">
    <property type="component" value="Chromosome 1"/>
</dbReference>
<gene>
    <name evidence="5" type="ORF">EJB05_19877</name>
</gene>
<feature type="region of interest" description="Disordered" evidence="3">
    <location>
        <begin position="169"/>
        <end position="199"/>
    </location>
</feature>
<comment type="caution">
    <text evidence="5">The sequence shown here is derived from an EMBL/GenBank/DDBJ whole genome shotgun (WGS) entry which is preliminary data.</text>
</comment>
<dbReference type="PANTHER" id="PTHR21686:SF12">
    <property type="entry name" value="DEOXYNUCLEOTIDYLTRANSFERASE TERMINAL-INTERACTING PROTEIN 2"/>
    <property type="match status" value="1"/>
</dbReference>
<evidence type="ECO:0000313" key="5">
    <source>
        <dbReference type="EMBL" id="TVU28361.1"/>
    </source>
</evidence>